<keyword evidence="1" id="KW-0472">Membrane</keyword>
<keyword evidence="1" id="KW-1133">Transmembrane helix</keyword>
<reference evidence="3" key="1">
    <citation type="submission" date="2022-11" db="UniProtKB">
        <authorList>
            <consortium name="WormBaseParasite"/>
        </authorList>
    </citation>
    <scope>IDENTIFICATION</scope>
</reference>
<keyword evidence="1" id="KW-0812">Transmembrane</keyword>
<evidence type="ECO:0000256" key="1">
    <source>
        <dbReference type="SAM" id="Phobius"/>
    </source>
</evidence>
<evidence type="ECO:0000313" key="2">
    <source>
        <dbReference type="Proteomes" id="UP000887574"/>
    </source>
</evidence>
<keyword evidence="2" id="KW-1185">Reference proteome</keyword>
<dbReference type="AlphaFoldDB" id="A0A915DXC5"/>
<protein>
    <submittedName>
        <fullName evidence="3">Uncharacterized protein</fullName>
    </submittedName>
</protein>
<dbReference type="WBParaSite" id="jg24178">
    <property type="protein sequence ID" value="jg24178"/>
    <property type="gene ID" value="jg24178"/>
</dbReference>
<organism evidence="2 3">
    <name type="scientific">Ditylenchus dipsaci</name>
    <dbReference type="NCBI Taxonomy" id="166011"/>
    <lineage>
        <taxon>Eukaryota</taxon>
        <taxon>Metazoa</taxon>
        <taxon>Ecdysozoa</taxon>
        <taxon>Nematoda</taxon>
        <taxon>Chromadorea</taxon>
        <taxon>Rhabditida</taxon>
        <taxon>Tylenchina</taxon>
        <taxon>Tylenchomorpha</taxon>
        <taxon>Sphaerularioidea</taxon>
        <taxon>Anguinidae</taxon>
        <taxon>Anguininae</taxon>
        <taxon>Ditylenchus</taxon>
    </lineage>
</organism>
<proteinExistence type="predicted"/>
<name>A0A915DXC5_9BILA</name>
<evidence type="ECO:0000313" key="3">
    <source>
        <dbReference type="WBParaSite" id="jg24178"/>
    </source>
</evidence>
<feature type="transmembrane region" description="Helical" evidence="1">
    <location>
        <begin position="7"/>
        <end position="23"/>
    </location>
</feature>
<accession>A0A915DXC5</accession>
<feature type="transmembrane region" description="Helical" evidence="1">
    <location>
        <begin position="188"/>
        <end position="212"/>
    </location>
</feature>
<feature type="transmembrane region" description="Helical" evidence="1">
    <location>
        <begin position="29"/>
        <end position="47"/>
    </location>
</feature>
<sequence length="278" mass="30923">MCKDRRIGWCRTGLFTFIVALFVDEALAIYLDAFFTVIIYGCLILIYRSKNHRWYLLFMGLNGTLIVFKFFYLLILTIIFIVRPTSYGSFPRQFSTYGSSSASAGLPSSSESINDKSSLLGDIGGVLGTVDFKHDIGDTNSITDTISGVLGTVKLGSSHRSTYDPMLLQYGRPGGIMEVSQMSTAMKLILITISLLFNCFTQFIAFSAFAFLKNNSFYTHQTHTAQHRENFRETPSLKSAIREKTVSPLPKATPTHYPNGVDVRTASAASRYSINTDV</sequence>
<dbReference type="Proteomes" id="UP000887574">
    <property type="component" value="Unplaced"/>
</dbReference>
<feature type="transmembrane region" description="Helical" evidence="1">
    <location>
        <begin position="54"/>
        <end position="82"/>
    </location>
</feature>